<dbReference type="Gene3D" id="2.60.40.1730">
    <property type="entry name" value="tricorn interacting facor f3 domain"/>
    <property type="match status" value="1"/>
</dbReference>
<dbReference type="GO" id="GO:0008033">
    <property type="term" value="P:tRNA processing"/>
    <property type="evidence" value="ECO:0007669"/>
    <property type="project" value="InterPro"/>
</dbReference>
<evidence type="ECO:0000259" key="13">
    <source>
        <dbReference type="SMART" id="SM01263"/>
    </source>
</evidence>
<dbReference type="FunFam" id="2.60.40.1730:FF:000004">
    <property type="entry name" value="Leukotriene A(4) hydrolase"/>
    <property type="match status" value="1"/>
</dbReference>
<evidence type="ECO:0000256" key="12">
    <source>
        <dbReference type="SAM" id="MobiDB-lite"/>
    </source>
</evidence>
<dbReference type="InterPro" id="IPR049980">
    <property type="entry name" value="LTA4H_cat"/>
</dbReference>
<feature type="binding site" evidence="11">
    <location>
        <position position="310"/>
    </location>
    <ligand>
        <name>Zn(2+)</name>
        <dbReference type="ChEBI" id="CHEBI:29105"/>
        <note>catalytic</note>
    </ligand>
</feature>
<feature type="domain" description="Peptidase M1 leukotriene A4 hydrolase/aminopeptidase C-terminal" evidence="13">
    <location>
        <begin position="483"/>
        <end position="629"/>
    </location>
</feature>
<dbReference type="AlphaFoldDB" id="A0A4V6EUF7"/>
<protein>
    <recommendedName>
        <fullName evidence="13">Peptidase M1 leukotriene A4 hydrolase/aminopeptidase C-terminal domain-containing protein</fullName>
    </recommendedName>
</protein>
<dbReference type="Gene3D" id="3.30.2010.30">
    <property type="match status" value="1"/>
</dbReference>
<evidence type="ECO:0000256" key="5">
    <source>
        <dbReference type="ARBA" id="ARBA00022723"/>
    </source>
</evidence>
<evidence type="ECO:0000256" key="6">
    <source>
        <dbReference type="ARBA" id="ARBA00022801"/>
    </source>
</evidence>
<feature type="binding site" evidence="11">
    <location>
        <position position="306"/>
    </location>
    <ligand>
        <name>Zn(2+)</name>
        <dbReference type="ChEBI" id="CHEBI:29105"/>
        <note>catalytic</note>
    </ligand>
</feature>
<dbReference type="InterPro" id="IPR042097">
    <property type="entry name" value="Aminopeptidase_N-like_N_sf"/>
</dbReference>
<dbReference type="PANTHER" id="PTHR45726:SF3">
    <property type="entry name" value="LEUKOTRIENE A-4 HYDROLASE"/>
    <property type="match status" value="1"/>
</dbReference>
<dbReference type="SUPFAM" id="SSF55486">
    <property type="entry name" value="Metalloproteases ('zincins'), catalytic domain"/>
    <property type="match status" value="1"/>
</dbReference>
<dbReference type="Proteomes" id="UP000306050">
    <property type="component" value="Chromosome SGRAM_1"/>
</dbReference>
<dbReference type="FunFam" id="1.25.40.320:FF:000001">
    <property type="entry name" value="Leukotriene A(4) hydrolase"/>
    <property type="match status" value="1"/>
</dbReference>
<dbReference type="Gene3D" id="1.10.390.10">
    <property type="entry name" value="Neutral Protease Domain 2"/>
    <property type="match status" value="1"/>
</dbReference>
<dbReference type="Pfam" id="PF09127">
    <property type="entry name" value="Leuk-A4-hydro_C"/>
    <property type="match status" value="1"/>
</dbReference>
<dbReference type="SUPFAM" id="SSF48371">
    <property type="entry name" value="ARM repeat"/>
    <property type="match status" value="1"/>
</dbReference>
<dbReference type="KEGG" id="sgra:EX895_000437"/>
<dbReference type="InterPro" id="IPR014782">
    <property type="entry name" value="Peptidase_M1_dom"/>
</dbReference>
<dbReference type="InterPro" id="IPR038502">
    <property type="entry name" value="M1_LTA-4_hydro/amino_C_sf"/>
</dbReference>
<dbReference type="SUPFAM" id="SSF52540">
    <property type="entry name" value="P-loop containing nucleoside triphosphate hydrolases"/>
    <property type="match status" value="2"/>
</dbReference>
<keyword evidence="8" id="KW-0482">Metalloprotease</keyword>
<dbReference type="SUPFAM" id="SSF63737">
    <property type="entry name" value="Leukotriene A4 hydrolase N-terminal domain"/>
    <property type="match status" value="1"/>
</dbReference>
<dbReference type="InterPro" id="IPR018022">
    <property type="entry name" value="IPT"/>
</dbReference>
<dbReference type="InterPro" id="IPR015211">
    <property type="entry name" value="Peptidase_M1_C"/>
</dbReference>
<dbReference type="RefSeq" id="XP_029742424.1">
    <property type="nucleotide sequence ID" value="XM_029881038.1"/>
</dbReference>
<dbReference type="FunFam" id="1.10.390.10:FF:000003">
    <property type="entry name" value="Leukotriene A(4) hydrolase"/>
    <property type="match status" value="1"/>
</dbReference>
<dbReference type="InterPro" id="IPR045357">
    <property type="entry name" value="Aminopeptidase_N-like_N"/>
</dbReference>
<dbReference type="Pfam" id="PF17900">
    <property type="entry name" value="Peptidase_M1_N"/>
    <property type="match status" value="1"/>
</dbReference>
<evidence type="ECO:0000256" key="3">
    <source>
        <dbReference type="ARBA" id="ARBA00022490"/>
    </source>
</evidence>
<dbReference type="GeneID" id="40723332"/>
<sequence length="1196" mass="133307">MTWTPPNPASVGAPALRVPEDIHTHAKVAEYKPVHLHLDWDIDWKARTISGRVSHVIELIQPGLTSITLDASYLKITSVHVEGKKVDHSLGTQRGTLGAPLQIPIPSSTNKKGDKVHVDIDYSTTEHCTALGWLTKQQTAGKTNPFLYSQCQAIHCRSLVPCIDSPSHKITYTATVNSPIPVLMSALKDDSKPDQPGTYHFKQPVGIPSYLIAIVGGDLEFRKLGERTGIWAEPPNADAVQWEFEADAERFLEHAEKVISPYSWTRYDSVVLPPSFPYGGMENANLTTLTPSLVCGDRSLTDVLLHELCHSWSGNLTSCANWTHFWLNEGWTVYLERLLLQDVHGAKEGPAHRGFSYIIGSKALKDALEQFTDTPRFQRLMPAFKDGEDPDDAFSSIPYEKGSNFLLYLERTVGGLDNFLPYAKSYFHAFYNRSVTTQEWREHLFKFFEGNAEATDALNKVDWDAWLHGEGLELPVKMEYDTTLAEQAFSLASRWIQVIDGHNSLERAHFTREDIKGWNANQVVVFLERLHSGPKVPLAITQKLDEVYEFSKATNGEVLLRFFEVALEVKGGKYAQQAAEWVKGQGRMKFCRTVYRALNKVEPELAKKTFIDNKSFYHPIAAAQIEKDLGLVDPAASTDAGVIAIFGSTGTGKTKLSVEIARAIGADGGQRYGGYAGAEVISCDSMQIYKGLDIITNKATEGEMQGVVHHLIGFVDPEGEAEGASYDVTRFVADTNRIARVLRGEGKVPIVCGGTTYYLQHLLFPGRLISSQPSTEEAREDAVDLSADPVYQRLQAEQRELLQQVSVGSSAKLDLAAKATADPTLAMQLWQLLEQVDPVMAARWHYRDARKVANSLRVYKETGRPHSHWIAQQDLQHTPSTPPRSSHDAADAGVSSSRKLLFWLWCDPPVLRKRLDDRVDEMVQRGLEAEVREMRTIARSMLDDVVERTNSYQTGIFQTIGYRQFAEYLDRLEALSSSSQEEERAQWFGKAVQDTKTATRQYAKSQLKWVQNKLVPEVRRAQAVLAQSGQVELYLLDATDVSVWDDKVLTPALDVVSRFLCSNPLPHPTTISNPTAAAQYLYSGRTPNQALSKLGCAAAGDDAGAGEGARTIQANMLYTCPVCSFDPAHPVRIRSVDKAAHEKGRHHRNNVKRNMSPHEKEQRIRDKIENGRALKALRDRLKGREHSAGDGEKNVA</sequence>
<dbReference type="Pfam" id="PF01715">
    <property type="entry name" value="IPPT"/>
    <property type="match status" value="1"/>
</dbReference>
<dbReference type="InterPro" id="IPR001930">
    <property type="entry name" value="Peptidase_M1"/>
</dbReference>
<comment type="similarity">
    <text evidence="2">Belongs to the peptidase M1 family.</text>
</comment>
<keyword evidence="7 11" id="KW-0862">Zinc</keyword>
<evidence type="ECO:0000256" key="1">
    <source>
        <dbReference type="ARBA" id="ARBA00004496"/>
    </source>
</evidence>
<evidence type="ECO:0000256" key="9">
    <source>
        <dbReference type="PIRSR" id="PIRSR634015-1"/>
    </source>
</evidence>
<dbReference type="Gene3D" id="1.10.20.140">
    <property type="match status" value="1"/>
</dbReference>
<evidence type="ECO:0000256" key="8">
    <source>
        <dbReference type="ARBA" id="ARBA00023049"/>
    </source>
</evidence>
<organism evidence="14 15">
    <name type="scientific">Sporisorium graminicola</name>
    <dbReference type="NCBI Taxonomy" id="280036"/>
    <lineage>
        <taxon>Eukaryota</taxon>
        <taxon>Fungi</taxon>
        <taxon>Dikarya</taxon>
        <taxon>Basidiomycota</taxon>
        <taxon>Ustilaginomycotina</taxon>
        <taxon>Ustilaginomycetes</taxon>
        <taxon>Ustilaginales</taxon>
        <taxon>Ustilaginaceae</taxon>
        <taxon>Sporisorium</taxon>
    </lineage>
</organism>
<reference evidence="14 15" key="1">
    <citation type="submission" date="2019-05" db="EMBL/GenBank/DDBJ databases">
        <title>Sporisorium graminicola CBS 10092 draft sequencing and annotation.</title>
        <authorList>
            <person name="Solano-Gonzalez S."/>
            <person name="Caddick M.X."/>
            <person name="Darby A."/>
        </authorList>
    </citation>
    <scope>NUCLEOTIDE SEQUENCE [LARGE SCALE GENOMIC DNA]</scope>
    <source>
        <strain evidence="14 15">CBS 10092</strain>
    </source>
</reference>
<dbReference type="EMBL" id="SRRM01000002">
    <property type="protein sequence ID" value="TKY90439.1"/>
    <property type="molecule type" value="Genomic_DNA"/>
</dbReference>
<keyword evidence="4" id="KW-0645">Protease</keyword>
<dbReference type="GO" id="GO:0005829">
    <property type="term" value="C:cytosol"/>
    <property type="evidence" value="ECO:0007669"/>
    <property type="project" value="TreeGrafter"/>
</dbReference>
<dbReference type="InterPro" id="IPR034015">
    <property type="entry name" value="M1_LTA4H"/>
</dbReference>
<keyword evidence="5 11" id="KW-0479">Metal-binding</keyword>
<dbReference type="GO" id="GO:0004301">
    <property type="term" value="F:epoxide hydrolase activity"/>
    <property type="evidence" value="ECO:0007669"/>
    <property type="project" value="TreeGrafter"/>
</dbReference>
<dbReference type="SMART" id="SM01263">
    <property type="entry name" value="Leuk-A4-hydro_C"/>
    <property type="match status" value="1"/>
</dbReference>
<dbReference type="PANTHER" id="PTHR45726">
    <property type="entry name" value="LEUKOTRIENE A-4 HYDROLASE"/>
    <property type="match status" value="1"/>
</dbReference>
<dbReference type="CDD" id="cd09599">
    <property type="entry name" value="M1_LTA4H"/>
    <property type="match status" value="1"/>
</dbReference>
<keyword evidence="3" id="KW-0963">Cytoplasm</keyword>
<accession>A0A4V6EUF7</accession>
<feature type="binding site" evidence="10">
    <location>
        <begin position="277"/>
        <end position="282"/>
    </location>
    <ligand>
        <name>a peptide</name>
        <dbReference type="ChEBI" id="CHEBI:60466"/>
    </ligand>
</feature>
<feature type="active site" description="Proton acceptor" evidence="9">
    <location>
        <position position="307"/>
    </location>
</feature>
<evidence type="ECO:0000256" key="10">
    <source>
        <dbReference type="PIRSR" id="PIRSR634015-2"/>
    </source>
</evidence>
<keyword evidence="6" id="KW-0378">Hydrolase</keyword>
<dbReference type="InterPro" id="IPR016024">
    <property type="entry name" value="ARM-type_fold"/>
</dbReference>
<feature type="compositionally biased region" description="Basic and acidic residues" evidence="12">
    <location>
        <begin position="1156"/>
        <end position="1196"/>
    </location>
</feature>
<name>A0A4V6EUF7_9BASI</name>
<dbReference type="OrthoDB" id="79562at2759"/>
<evidence type="ECO:0000256" key="4">
    <source>
        <dbReference type="ARBA" id="ARBA00022670"/>
    </source>
</evidence>
<feature type="active site" description="Proton donor" evidence="9">
    <location>
        <position position="399"/>
    </location>
</feature>
<dbReference type="Gene3D" id="1.25.40.320">
    <property type="entry name" value="Peptidase M1, leukotriene A4 hydrolase/aminopeptidase C-terminal domain"/>
    <property type="match status" value="1"/>
</dbReference>
<feature type="binding site" evidence="10">
    <location>
        <begin position="150"/>
        <end position="152"/>
    </location>
    <ligand>
        <name>a peptide</name>
        <dbReference type="ChEBI" id="CHEBI:60466"/>
    </ligand>
</feature>
<evidence type="ECO:0000313" key="14">
    <source>
        <dbReference type="EMBL" id="TKY90439.1"/>
    </source>
</evidence>
<gene>
    <name evidence="14" type="ORF">EX895_000437</name>
</gene>
<evidence type="ECO:0000256" key="11">
    <source>
        <dbReference type="PIRSR" id="PIRSR634015-3"/>
    </source>
</evidence>
<feature type="binding site" evidence="10">
    <location>
        <begin position="587"/>
        <end position="589"/>
    </location>
    <ligand>
        <name>a peptide</name>
        <dbReference type="ChEBI" id="CHEBI:60466"/>
    </ligand>
</feature>
<comment type="cofactor">
    <cofactor evidence="11">
        <name>Zn(2+)</name>
        <dbReference type="ChEBI" id="CHEBI:29105"/>
    </cofactor>
    <text evidence="11">Binds 1 zinc ion per subunit.</text>
</comment>
<dbReference type="InterPro" id="IPR027417">
    <property type="entry name" value="P-loop_NTPase"/>
</dbReference>
<dbReference type="InterPro" id="IPR027268">
    <property type="entry name" value="Peptidase_M4/M1_CTD_sf"/>
</dbReference>
<dbReference type="PRINTS" id="PR00756">
    <property type="entry name" value="ALADIPTASE"/>
</dbReference>
<evidence type="ECO:0000256" key="2">
    <source>
        <dbReference type="ARBA" id="ARBA00010136"/>
    </source>
</evidence>
<dbReference type="GO" id="GO:0006508">
    <property type="term" value="P:proteolysis"/>
    <property type="evidence" value="ECO:0007669"/>
    <property type="project" value="UniProtKB-KW"/>
</dbReference>
<comment type="subcellular location">
    <subcellularLocation>
        <location evidence="1">Cytoplasm</location>
    </subcellularLocation>
</comment>
<dbReference type="Pfam" id="PF01433">
    <property type="entry name" value="Peptidase_M1"/>
    <property type="match status" value="1"/>
</dbReference>
<evidence type="ECO:0000256" key="7">
    <source>
        <dbReference type="ARBA" id="ARBA00022833"/>
    </source>
</evidence>
<dbReference type="HAMAP" id="MF_00185">
    <property type="entry name" value="IPP_trans"/>
    <property type="match status" value="1"/>
</dbReference>
<comment type="caution">
    <text evidence="14">The sequence shown here is derived from an EMBL/GenBank/DDBJ whole genome shotgun (WGS) entry which is preliminary data.</text>
</comment>
<dbReference type="GO" id="GO:0052381">
    <property type="term" value="F:tRNA dimethylallyltransferase activity"/>
    <property type="evidence" value="ECO:0007669"/>
    <property type="project" value="InterPro"/>
</dbReference>
<dbReference type="GO" id="GO:0008270">
    <property type="term" value="F:zinc ion binding"/>
    <property type="evidence" value="ECO:0007669"/>
    <property type="project" value="InterPro"/>
</dbReference>
<feature type="binding site" evidence="11">
    <location>
        <position position="329"/>
    </location>
    <ligand>
        <name>Zn(2+)</name>
        <dbReference type="ChEBI" id="CHEBI:29105"/>
        <note>catalytic</note>
    </ligand>
</feature>
<dbReference type="GO" id="GO:0070006">
    <property type="term" value="F:metalloaminopeptidase activity"/>
    <property type="evidence" value="ECO:0007669"/>
    <property type="project" value="UniProtKB-ARBA"/>
</dbReference>
<feature type="region of interest" description="Disordered" evidence="12">
    <location>
        <begin position="871"/>
        <end position="891"/>
    </location>
</feature>
<proteinExistence type="inferred from homology"/>
<keyword evidence="15" id="KW-1185">Reference proteome</keyword>
<evidence type="ECO:0000313" key="15">
    <source>
        <dbReference type="Proteomes" id="UP000306050"/>
    </source>
</evidence>
<dbReference type="Gene3D" id="3.40.50.300">
    <property type="entry name" value="P-loop containing nucleotide triphosphate hydrolases"/>
    <property type="match status" value="1"/>
</dbReference>
<feature type="region of interest" description="Disordered" evidence="12">
    <location>
        <begin position="1139"/>
        <end position="1196"/>
    </location>
</feature>
<dbReference type="FunFam" id="3.30.2010.30:FF:000001">
    <property type="entry name" value="Leukotriene A(4) hydrolase"/>
    <property type="match status" value="1"/>
</dbReference>